<sequence>MAPPPANRNGSPPPPMANQPVTVVAVDGGGGSGDEGTERNSPPLRQRIKSQARPFGERRRSSILVGQRSLDLLAMNHPEQKGPRFVLFIIRQYRRWGYFIADHDWKAMLICLIISGLGLWKVVTTPQQNDITGYSPYGARARTEYSRYQDFFSQDGPAITIYVFALAKDGGSMLRDSHLKETLDILDDATDNVTMYNPGADTKLSFGEFCRSFCSINEPVRQFYNGLQIQNELAKKGQKLNGRLNLSYPISSLFGRSLTLQQNFFGIEFFNDSDNVEKHFNATALLLSQASEIVASEEDGTNSTIVKREVQETTPSPEYSSQVTNMKSAKIIVLQFRAEHEPGWTDTAVKKYEMDMVDRFDKNYKSDNLKTYVLSKTYVEEEMVRAGISLLPYLTVGFLIMSACSVISVVVRAMYLHQHSAPKILLAVMACVLPFMSCATALGLMFLFGVRFASILCVDSSYLMIHEWQRVIKHARDHPNRKNIQVGYRISEVLSEIGPAILISTLTNFLADGVGAFTSSPEITLLCAGNLISMVVAYIYQMTFYAGLMSLVGRYEIKSEKIERQELQASMRAAHTARMANGTINRPLTRQQSKYHDYTKHAMSSSIDSYVNVVARKAVAFTIIVVYFLYLAFSIWGITRININLTTQKLFTADSPLLELDKLRVEYQVPHFTMATVFINKPGNFGEPARLRRMNSFVEEMEAIPGSWGAVGTQYFVRDFLTFESSFEVEDEDFDEESTPSTSKPTNKTGLIAAGGTLATPTAPFKEEDLKNFVEWPEYSYWGGFLKINNETDHLEKFFFTAAYHGQELSIWTERGKMLNEWRRVVDKYSPEFDASVFHEDGVFLDLIDNMPSDTWQSVLGTLLCMGAVCFVFLNSLFTVVIASSCVLSISAGILGILSWWHIDLDPITMAAMIISIGFSVDIPAHVSYHYYQASVRESDATPQIKLVNCLSSVAFPALQAALSTTLCVSSLLFVHIYMAEVFVKTMVLCVVLCNLHGLVFLPAFLILFDSAMQLVRRLSNRSNKWKVHQTPDRSNPDENASVKPSSIVPVTTQVKRNGRPNKLEEKQKPFNAGSNSSSHGSSSNPSSILPQRHMSRISSHTQNSHSSSTVTDRPELDFPAESTEQSKNTVNPTAKTPNGTEK</sequence>
<feature type="compositionally biased region" description="Low complexity" evidence="8">
    <location>
        <begin position="1074"/>
        <end position="1088"/>
    </location>
</feature>
<keyword evidence="3" id="KW-1003">Cell membrane</keyword>
<evidence type="ECO:0000256" key="7">
    <source>
        <dbReference type="ARBA" id="ARBA00023180"/>
    </source>
</evidence>
<comment type="similarity">
    <text evidence="2">Belongs to the patched family.</text>
</comment>
<keyword evidence="7" id="KW-0325">Glycoprotein</keyword>
<protein>
    <submittedName>
        <fullName evidence="11">Patched family domain-containing protein</fullName>
    </submittedName>
</protein>
<dbReference type="EMBL" id="JAKKPZ010000001">
    <property type="protein sequence ID" value="KAI1728640.1"/>
    <property type="molecule type" value="Genomic_DNA"/>
</dbReference>
<dbReference type="Pfam" id="PF02460">
    <property type="entry name" value="Patched"/>
    <property type="match status" value="1"/>
</dbReference>
<feature type="compositionally biased region" description="Low complexity" evidence="8">
    <location>
        <begin position="739"/>
        <end position="752"/>
    </location>
</feature>
<feature type="region of interest" description="Disordered" evidence="8">
    <location>
        <begin position="731"/>
        <end position="752"/>
    </location>
</feature>
<dbReference type="FunFam" id="1.20.1640.10:FF:000013">
    <property type="entry name" value="PaTched Related family"/>
    <property type="match status" value="1"/>
</dbReference>
<organism evidence="11 12">
    <name type="scientific">Ditylenchus destructor</name>
    <dbReference type="NCBI Taxonomy" id="166010"/>
    <lineage>
        <taxon>Eukaryota</taxon>
        <taxon>Metazoa</taxon>
        <taxon>Ecdysozoa</taxon>
        <taxon>Nematoda</taxon>
        <taxon>Chromadorea</taxon>
        <taxon>Rhabditida</taxon>
        <taxon>Tylenchina</taxon>
        <taxon>Tylenchomorpha</taxon>
        <taxon>Sphaerularioidea</taxon>
        <taxon>Anguinidae</taxon>
        <taxon>Anguininae</taxon>
        <taxon>Ditylenchus</taxon>
    </lineage>
</organism>
<feature type="compositionally biased region" description="Polar residues" evidence="8">
    <location>
        <begin position="1043"/>
        <end position="1056"/>
    </location>
</feature>
<evidence type="ECO:0000256" key="1">
    <source>
        <dbReference type="ARBA" id="ARBA00004651"/>
    </source>
</evidence>
<feature type="transmembrane region" description="Helical" evidence="9">
    <location>
        <begin position="881"/>
        <end position="902"/>
    </location>
</feature>
<keyword evidence="12" id="KW-1185">Reference proteome</keyword>
<dbReference type="GO" id="GO:0030659">
    <property type="term" value="C:cytoplasmic vesicle membrane"/>
    <property type="evidence" value="ECO:0007669"/>
    <property type="project" value="TreeGrafter"/>
</dbReference>
<dbReference type="PANTHER" id="PTHR10796">
    <property type="entry name" value="PATCHED-RELATED"/>
    <property type="match status" value="1"/>
</dbReference>
<dbReference type="PANTHER" id="PTHR10796:SF97">
    <property type="entry name" value="SSD DOMAIN-CONTAINING PROTEIN"/>
    <property type="match status" value="1"/>
</dbReference>
<evidence type="ECO:0000256" key="5">
    <source>
        <dbReference type="ARBA" id="ARBA00022989"/>
    </source>
</evidence>
<evidence type="ECO:0000313" key="11">
    <source>
        <dbReference type="EMBL" id="KAI1728640.1"/>
    </source>
</evidence>
<gene>
    <name evidence="11" type="ORF">DdX_00837</name>
</gene>
<dbReference type="InterPro" id="IPR000731">
    <property type="entry name" value="SSD"/>
</dbReference>
<keyword evidence="6 9" id="KW-0472">Membrane</keyword>
<dbReference type="Proteomes" id="UP001201812">
    <property type="component" value="Unassembled WGS sequence"/>
</dbReference>
<dbReference type="GO" id="GO:0018996">
    <property type="term" value="P:molting cycle, collagen and cuticulin-based cuticle"/>
    <property type="evidence" value="ECO:0007669"/>
    <property type="project" value="TreeGrafter"/>
</dbReference>
<evidence type="ECO:0000256" key="6">
    <source>
        <dbReference type="ARBA" id="ARBA00023136"/>
    </source>
</evidence>
<evidence type="ECO:0000256" key="3">
    <source>
        <dbReference type="ARBA" id="ARBA00022475"/>
    </source>
</evidence>
<comment type="subcellular location">
    <subcellularLocation>
        <location evidence="1">Cell membrane</location>
        <topology evidence="1">Multi-pass membrane protein</topology>
    </subcellularLocation>
</comment>
<feature type="region of interest" description="Disordered" evidence="8">
    <location>
        <begin position="1023"/>
        <end position="1143"/>
    </location>
</feature>
<feature type="transmembrane region" description="Helical" evidence="9">
    <location>
        <begin position="390"/>
        <end position="412"/>
    </location>
</feature>
<feature type="transmembrane region" description="Helical" evidence="9">
    <location>
        <begin position="523"/>
        <end position="548"/>
    </location>
</feature>
<feature type="transmembrane region" description="Helical" evidence="9">
    <location>
        <begin position="986"/>
        <end position="1009"/>
    </location>
</feature>
<dbReference type="PROSITE" id="PS50156">
    <property type="entry name" value="SSD"/>
    <property type="match status" value="1"/>
</dbReference>
<name>A0AAD4NH70_9BILA</name>
<evidence type="ECO:0000256" key="8">
    <source>
        <dbReference type="SAM" id="MobiDB-lite"/>
    </source>
</evidence>
<dbReference type="InterPro" id="IPR051697">
    <property type="entry name" value="Patched_domain-protein"/>
</dbReference>
<dbReference type="GO" id="GO:0005886">
    <property type="term" value="C:plasma membrane"/>
    <property type="evidence" value="ECO:0007669"/>
    <property type="project" value="UniProtKB-SubCell"/>
</dbReference>
<feature type="transmembrane region" description="Helical" evidence="9">
    <location>
        <begin position="855"/>
        <end position="874"/>
    </location>
</feature>
<dbReference type="AlphaFoldDB" id="A0AAD4NH70"/>
<feature type="compositionally biased region" description="Low complexity" evidence="8">
    <location>
        <begin position="1097"/>
        <end position="1110"/>
    </location>
</feature>
<feature type="transmembrane region" description="Helical" evidence="9">
    <location>
        <begin position="953"/>
        <end position="980"/>
    </location>
</feature>
<accession>A0AAD4NH70</accession>
<comment type="caution">
    <text evidence="11">The sequence shown here is derived from an EMBL/GenBank/DDBJ whole genome shotgun (WGS) entry which is preliminary data.</text>
</comment>
<dbReference type="InterPro" id="IPR003392">
    <property type="entry name" value="PTHD_SSD"/>
</dbReference>
<evidence type="ECO:0000256" key="2">
    <source>
        <dbReference type="ARBA" id="ARBA00005585"/>
    </source>
</evidence>
<feature type="compositionally biased region" description="Polar residues" evidence="8">
    <location>
        <begin position="1123"/>
        <end position="1143"/>
    </location>
</feature>
<feature type="region of interest" description="Disordered" evidence="8">
    <location>
        <begin position="1"/>
        <end position="45"/>
    </location>
</feature>
<keyword evidence="4 9" id="KW-0812">Transmembrane</keyword>
<dbReference type="Gene3D" id="1.20.1640.10">
    <property type="entry name" value="Multidrug efflux transporter AcrB transmembrane domain"/>
    <property type="match status" value="2"/>
</dbReference>
<dbReference type="GO" id="GO:0006897">
    <property type="term" value="P:endocytosis"/>
    <property type="evidence" value="ECO:0007669"/>
    <property type="project" value="TreeGrafter"/>
</dbReference>
<feature type="transmembrane region" description="Helical" evidence="9">
    <location>
        <begin position="424"/>
        <end position="442"/>
    </location>
</feature>
<keyword evidence="5 9" id="KW-1133">Transmembrane helix</keyword>
<proteinExistence type="inferred from homology"/>
<reference evidence="11" key="1">
    <citation type="submission" date="2022-01" db="EMBL/GenBank/DDBJ databases">
        <title>Genome Sequence Resource for Two Populations of Ditylenchus destructor, the Migratory Endoparasitic Phytonematode.</title>
        <authorList>
            <person name="Zhang H."/>
            <person name="Lin R."/>
            <person name="Xie B."/>
        </authorList>
    </citation>
    <scope>NUCLEOTIDE SEQUENCE</scope>
    <source>
        <strain evidence="11">BazhouSP</strain>
    </source>
</reference>
<feature type="compositionally biased region" description="Pro residues" evidence="8">
    <location>
        <begin position="1"/>
        <end position="17"/>
    </location>
</feature>
<evidence type="ECO:0000259" key="10">
    <source>
        <dbReference type="PROSITE" id="PS50156"/>
    </source>
</evidence>
<evidence type="ECO:0000256" key="9">
    <source>
        <dbReference type="SAM" id="Phobius"/>
    </source>
</evidence>
<feature type="transmembrane region" description="Helical" evidence="9">
    <location>
        <begin position="618"/>
        <end position="638"/>
    </location>
</feature>
<feature type="domain" description="SSD" evidence="10">
    <location>
        <begin position="432"/>
        <end position="551"/>
    </location>
</feature>
<evidence type="ECO:0000256" key="4">
    <source>
        <dbReference type="ARBA" id="ARBA00022692"/>
    </source>
</evidence>
<dbReference type="SUPFAM" id="SSF82866">
    <property type="entry name" value="Multidrug efflux transporter AcrB transmembrane domain"/>
    <property type="match status" value="2"/>
</dbReference>
<evidence type="ECO:0000313" key="12">
    <source>
        <dbReference type="Proteomes" id="UP001201812"/>
    </source>
</evidence>